<feature type="domain" description="ABC transporter" evidence="1">
    <location>
        <begin position="17"/>
        <end position="55"/>
    </location>
</feature>
<dbReference type="EMBL" id="LGSI01000068">
    <property type="protein sequence ID" value="OCR22497.1"/>
    <property type="molecule type" value="Genomic_DNA"/>
</dbReference>
<name>A0A1C7Z0G3_PSESX</name>
<dbReference type="Gene3D" id="3.40.50.300">
    <property type="entry name" value="P-loop containing nucleotide triphosphate hydrolases"/>
    <property type="match status" value="1"/>
</dbReference>
<accession>A0A1C7Z0G3</accession>
<dbReference type="InterPro" id="IPR003439">
    <property type="entry name" value="ABC_transporter-like_ATP-bd"/>
</dbReference>
<proteinExistence type="predicted"/>
<evidence type="ECO:0000313" key="2">
    <source>
        <dbReference type="EMBL" id="OCR22497.1"/>
    </source>
</evidence>
<organism evidence="2 3">
    <name type="scientific">Pseudomonas syringae</name>
    <dbReference type="NCBI Taxonomy" id="317"/>
    <lineage>
        <taxon>Bacteria</taxon>
        <taxon>Pseudomonadati</taxon>
        <taxon>Pseudomonadota</taxon>
        <taxon>Gammaproteobacteria</taxon>
        <taxon>Pseudomonadales</taxon>
        <taxon>Pseudomonadaceae</taxon>
        <taxon>Pseudomonas</taxon>
    </lineage>
</organism>
<dbReference type="InterPro" id="IPR027417">
    <property type="entry name" value="P-loop_NTPase"/>
</dbReference>
<dbReference type="PANTHER" id="PTHR24221:SF203">
    <property type="entry name" value="ATP-BINDING_PERMEASE FUSION ABC TRANSPORTER-RELATED"/>
    <property type="match status" value="1"/>
</dbReference>
<protein>
    <recommendedName>
        <fullName evidence="1">ABC transporter domain-containing protein</fullName>
    </recommendedName>
</protein>
<dbReference type="GO" id="GO:0005524">
    <property type="term" value="F:ATP binding"/>
    <property type="evidence" value="ECO:0007669"/>
    <property type="project" value="InterPro"/>
</dbReference>
<reference evidence="2 3" key="1">
    <citation type="submission" date="2015-07" db="EMBL/GenBank/DDBJ databases">
        <title>Draft genome sequence of a diazotrophic, plant growth-promoting rhizobacterium of the Pseudomonas syringae complex.</title>
        <authorList>
            <person name="Patten C.L."/>
            <person name="Jeong H."/>
        </authorList>
    </citation>
    <scope>NUCLEOTIDE SEQUENCE [LARGE SCALE GENOMIC DNA]</scope>
    <source>
        <strain evidence="2 3">GR12-2</strain>
    </source>
</reference>
<dbReference type="Proteomes" id="UP000093104">
    <property type="component" value="Unassembled WGS sequence"/>
</dbReference>
<sequence length="107" mass="11796">MEDFSQLSDPQRHTGYDTWVGEPGIKLSGDWRQRVAISGARLKNAPILLLDEATSALDSEVEVAIQARLSIMIVKEMRQRAPGIGIQWKNACVIGVTTGPCVRFCPE</sequence>
<dbReference type="InterPro" id="IPR039421">
    <property type="entry name" value="Type_1_exporter"/>
</dbReference>
<dbReference type="PANTHER" id="PTHR24221">
    <property type="entry name" value="ATP-BINDING CASSETTE SUB-FAMILY B"/>
    <property type="match status" value="1"/>
</dbReference>
<gene>
    <name evidence="2" type="ORF">AFK24_25760</name>
</gene>
<comment type="caution">
    <text evidence="2">The sequence shown here is derived from an EMBL/GenBank/DDBJ whole genome shotgun (WGS) entry which is preliminary data.</text>
</comment>
<evidence type="ECO:0000313" key="3">
    <source>
        <dbReference type="Proteomes" id="UP000093104"/>
    </source>
</evidence>
<evidence type="ECO:0000259" key="1">
    <source>
        <dbReference type="Pfam" id="PF00005"/>
    </source>
</evidence>
<dbReference type="Pfam" id="PF00005">
    <property type="entry name" value="ABC_tran"/>
    <property type="match status" value="1"/>
</dbReference>
<dbReference type="GO" id="GO:0034040">
    <property type="term" value="F:ATPase-coupled lipid transmembrane transporter activity"/>
    <property type="evidence" value="ECO:0007669"/>
    <property type="project" value="TreeGrafter"/>
</dbReference>
<dbReference type="GO" id="GO:0016887">
    <property type="term" value="F:ATP hydrolysis activity"/>
    <property type="evidence" value="ECO:0007669"/>
    <property type="project" value="InterPro"/>
</dbReference>
<dbReference type="OrthoDB" id="9806127at2"/>
<dbReference type="AlphaFoldDB" id="A0A1C7Z0G3"/>
<dbReference type="SUPFAM" id="SSF52540">
    <property type="entry name" value="P-loop containing nucleoside triphosphate hydrolases"/>
    <property type="match status" value="1"/>
</dbReference>